<protein>
    <submittedName>
        <fullName evidence="1">Uncharacterized protein</fullName>
    </submittedName>
</protein>
<dbReference type="EMBL" id="UOFR01000076">
    <property type="protein sequence ID" value="VAX00404.1"/>
    <property type="molecule type" value="Genomic_DNA"/>
</dbReference>
<accession>A0A3B1AKL5</accession>
<dbReference type="AlphaFoldDB" id="A0A3B1AKL5"/>
<reference evidence="1" key="1">
    <citation type="submission" date="2018-06" db="EMBL/GenBank/DDBJ databases">
        <authorList>
            <person name="Zhirakovskaya E."/>
        </authorList>
    </citation>
    <scope>NUCLEOTIDE SEQUENCE</scope>
</reference>
<evidence type="ECO:0000313" key="1">
    <source>
        <dbReference type="EMBL" id="VAX00404.1"/>
    </source>
</evidence>
<sequence>MHKLTVFSVAGVIVVLSVYIVKFSNTDQALEPSAKTKQLTTAPQNVVLDPVTPEAMQNDIMQSDRRRAQAQSVFPEQAEQSRVIQTQQTSAASVVTPAQIYQYQQIQNSLQDAAGNPSLSVANLIEDTDGLTPEQRKNLNKQVLEMIEHGELTVEQFEPQVSPAYESLN</sequence>
<gene>
    <name evidence="1" type="ORF">MNBD_GAMMA21-71</name>
</gene>
<organism evidence="1">
    <name type="scientific">hydrothermal vent metagenome</name>
    <dbReference type="NCBI Taxonomy" id="652676"/>
    <lineage>
        <taxon>unclassified sequences</taxon>
        <taxon>metagenomes</taxon>
        <taxon>ecological metagenomes</taxon>
    </lineage>
</organism>
<name>A0A3B1AKL5_9ZZZZ</name>
<proteinExistence type="predicted"/>